<gene>
    <name evidence="5" type="ORF">KVP70_28105</name>
    <name evidence="6" type="ORF">L1274_002832</name>
</gene>
<name>A0AA41HDS4_9BURK</name>
<dbReference type="Pfam" id="PF10503">
    <property type="entry name" value="Esterase_PHB"/>
    <property type="match status" value="1"/>
</dbReference>
<proteinExistence type="predicted"/>
<dbReference type="InterPro" id="IPR050955">
    <property type="entry name" value="Plant_Biomass_Hydrol_Est"/>
</dbReference>
<feature type="signal peptide" evidence="3">
    <location>
        <begin position="1"/>
        <end position="30"/>
    </location>
</feature>
<protein>
    <submittedName>
        <fullName evidence="5">PHB depolymerase family esterase</fullName>
    </submittedName>
    <submittedName>
        <fullName evidence="6">Poly(3-hydroxybutyrate) depolymerase</fullName>
        <ecNumber evidence="6">3.1.1.75</ecNumber>
    </submittedName>
</protein>
<reference evidence="5" key="1">
    <citation type="submission" date="2021-07" db="EMBL/GenBank/DDBJ databases">
        <title>Characterization of violacein-producing bacteria and related species.</title>
        <authorList>
            <person name="Wilson H.S."/>
            <person name="De Leon M.E."/>
        </authorList>
    </citation>
    <scope>NUCLEOTIDE SEQUENCE</scope>
    <source>
        <strain evidence="5">HSC-15S17</strain>
    </source>
</reference>
<dbReference type="GO" id="GO:0005576">
    <property type="term" value="C:extracellular region"/>
    <property type="evidence" value="ECO:0007669"/>
    <property type="project" value="InterPro"/>
</dbReference>
<dbReference type="EMBL" id="JAHTGR010000020">
    <property type="protein sequence ID" value="MBV6324796.1"/>
    <property type="molecule type" value="Genomic_DNA"/>
</dbReference>
<evidence type="ECO:0000256" key="3">
    <source>
        <dbReference type="SAM" id="SignalP"/>
    </source>
</evidence>
<dbReference type="PROSITE" id="PS51257">
    <property type="entry name" value="PROKAR_LIPOPROTEIN"/>
    <property type="match status" value="1"/>
</dbReference>
<evidence type="ECO:0000313" key="6">
    <source>
        <dbReference type="EMBL" id="MCP2009119.1"/>
    </source>
</evidence>
<organism evidence="5 7">
    <name type="scientific">Duganella violaceipulchra</name>
    <dbReference type="NCBI Taxonomy" id="2849652"/>
    <lineage>
        <taxon>Bacteria</taxon>
        <taxon>Pseudomonadati</taxon>
        <taxon>Pseudomonadota</taxon>
        <taxon>Betaproteobacteria</taxon>
        <taxon>Burkholderiales</taxon>
        <taxon>Oxalobacteraceae</taxon>
        <taxon>Telluria group</taxon>
        <taxon>Duganella</taxon>
    </lineage>
</organism>
<dbReference type="Pfam" id="PF00041">
    <property type="entry name" value="fn3"/>
    <property type="match status" value="1"/>
</dbReference>
<feature type="chain" id="PRO_5041316634" evidence="3">
    <location>
        <begin position="31"/>
        <end position="582"/>
    </location>
</feature>
<evidence type="ECO:0000313" key="5">
    <source>
        <dbReference type="EMBL" id="MBV6324796.1"/>
    </source>
</evidence>
<reference evidence="6" key="2">
    <citation type="submission" date="2022-03" db="EMBL/GenBank/DDBJ databases">
        <title>Genome Encyclopedia of Bacteria and Archaea VI: Functional Genomics of Type Strains.</title>
        <authorList>
            <person name="Whitman W."/>
        </authorList>
    </citation>
    <scope>NUCLEOTIDE SEQUENCE</scope>
    <source>
        <strain evidence="6">HSC-15S17</strain>
    </source>
</reference>
<dbReference type="PROSITE" id="PS50853">
    <property type="entry name" value="FN3"/>
    <property type="match status" value="1"/>
</dbReference>
<keyword evidence="2 6" id="KW-0378">Hydrolase</keyword>
<dbReference type="EC" id="3.1.1.75" evidence="6"/>
<sequence length="582" mass="58218">MAINIKRLMGHAFVCIVCTILLAAACPAQAVTAGPGTWSAQQTWAADSVNGGNLTGYFYWPASQPTLGGKRALVLVLHGCLQTAGGDVINSGGDGGYNWKAMANQYGAVVLAPNATGNVYNNHCWDYANTTHTRSAAGHDAILLDLVSRFVNDPQYAIDPKQVYVTGLSSGGGETMVLGCLAPDVFAGVGINAGPPPGTTTLQIGAVPSGYTATTAGNQCKAMAGANAGAFATQIAGAVWGTSDFTVAQGYGPIDTAGIRLAYGGSYSKGGAVAVAGGGSNVPYTDSNGKLRTHEITVTNMGHAWPAGSGGQNTNYVDNTKVNYPAFVMDFWFKNNLRASTTPGPVMTSCGTTVISGSGVTISGAATASGAVGSYAVQLNGPTAINDAAAGSGASFSKSYNVASGYYTGGVTASDTLGQVSGACPLAQFLVGSAPVLPPPTGLSAGTPTASAVALAWNAVNGATGYNVYRNGAKLTASPLSATNYTASGLAASTSYSFAVSAVGAAGESALSTAINVTTASAWSCTAVSASNYAHVQAGRAHDSGGYALANGSNQNMGLDNLFFTTVLAQTAVGYYVIGACP</sequence>
<evidence type="ECO:0000313" key="8">
    <source>
        <dbReference type="Proteomes" id="UP001162889"/>
    </source>
</evidence>
<dbReference type="GO" id="GO:0050526">
    <property type="term" value="F:poly(3-hydroxybutyrate) depolymerase activity"/>
    <property type="evidence" value="ECO:0007669"/>
    <property type="project" value="UniProtKB-EC"/>
</dbReference>
<dbReference type="PANTHER" id="PTHR43037">
    <property type="entry name" value="UNNAMED PRODUCT-RELATED"/>
    <property type="match status" value="1"/>
</dbReference>
<accession>A0AA41HDS4</accession>
<comment type="caution">
    <text evidence="5">The sequence shown here is derived from an EMBL/GenBank/DDBJ whole genome shotgun (WGS) entry which is preliminary data.</text>
</comment>
<keyword evidence="1 3" id="KW-0732">Signal</keyword>
<dbReference type="NCBIfam" id="TIGR01840">
    <property type="entry name" value="esterase_phb"/>
    <property type="match status" value="1"/>
</dbReference>
<evidence type="ECO:0000313" key="7">
    <source>
        <dbReference type="Proteomes" id="UP001155901"/>
    </source>
</evidence>
<dbReference type="CDD" id="cd00063">
    <property type="entry name" value="FN3"/>
    <property type="match status" value="1"/>
</dbReference>
<feature type="domain" description="Fibronectin type-III" evidence="4">
    <location>
        <begin position="439"/>
        <end position="522"/>
    </location>
</feature>
<keyword evidence="8" id="KW-1185">Reference proteome</keyword>
<evidence type="ECO:0000256" key="2">
    <source>
        <dbReference type="ARBA" id="ARBA00022801"/>
    </source>
</evidence>
<evidence type="ECO:0000256" key="1">
    <source>
        <dbReference type="ARBA" id="ARBA00022729"/>
    </source>
</evidence>
<dbReference type="InterPro" id="IPR003961">
    <property type="entry name" value="FN3_dom"/>
</dbReference>
<dbReference type="Proteomes" id="UP001155901">
    <property type="component" value="Unassembled WGS sequence"/>
</dbReference>
<dbReference type="InterPro" id="IPR010126">
    <property type="entry name" value="Esterase_phb"/>
</dbReference>
<evidence type="ECO:0000259" key="4">
    <source>
        <dbReference type="PROSITE" id="PS50853"/>
    </source>
</evidence>
<dbReference type="Proteomes" id="UP001162889">
    <property type="component" value="Unassembled WGS sequence"/>
</dbReference>
<dbReference type="AlphaFoldDB" id="A0AA41HDS4"/>
<dbReference type="SMART" id="SM00060">
    <property type="entry name" value="FN3"/>
    <property type="match status" value="1"/>
</dbReference>
<dbReference type="PANTHER" id="PTHR43037:SF1">
    <property type="entry name" value="BLL1128 PROTEIN"/>
    <property type="match status" value="1"/>
</dbReference>
<dbReference type="EMBL" id="JALJZU010000005">
    <property type="protein sequence ID" value="MCP2009119.1"/>
    <property type="molecule type" value="Genomic_DNA"/>
</dbReference>